<dbReference type="PANTHER" id="PTHR47968:SF9">
    <property type="entry name" value="KINESIN-LIKE PROTEIN KIN-7K, CHLOROPLASTIC ISOFORM X1"/>
    <property type="match status" value="1"/>
</dbReference>
<evidence type="ECO:0000256" key="2">
    <source>
        <dbReference type="PROSITE-ProRule" id="PRU00283"/>
    </source>
</evidence>
<dbReference type="SMART" id="SM00129">
    <property type="entry name" value="KISc"/>
    <property type="match status" value="1"/>
</dbReference>
<reference evidence="7 8" key="1">
    <citation type="submission" date="2022-01" db="EMBL/GenBank/DDBJ databases">
        <authorList>
            <person name="Xiong W."/>
            <person name="Schranz E."/>
        </authorList>
    </citation>
    <scope>NUCLEOTIDE SEQUENCE [LARGE SCALE GENOMIC DNA]</scope>
</reference>
<dbReference type="InterPro" id="IPR027640">
    <property type="entry name" value="Kinesin-like_fam"/>
</dbReference>
<comment type="similarity">
    <text evidence="2">Belongs to the TRAFAC class myosin-kinesin ATPase superfamily. Kinesin family.</text>
</comment>
<feature type="domain" description="Kinesin motor" evidence="6">
    <location>
        <begin position="144"/>
        <end position="236"/>
    </location>
</feature>
<accession>A0AAU9MLL4</accession>
<dbReference type="GO" id="GO:0005524">
    <property type="term" value="F:ATP binding"/>
    <property type="evidence" value="ECO:0007669"/>
    <property type="project" value="InterPro"/>
</dbReference>
<dbReference type="GO" id="GO:0007018">
    <property type="term" value="P:microtubule-based movement"/>
    <property type="evidence" value="ECO:0007669"/>
    <property type="project" value="InterPro"/>
</dbReference>
<evidence type="ECO:0000259" key="5">
    <source>
        <dbReference type="PROSITE" id="PS50011"/>
    </source>
</evidence>
<dbReference type="GO" id="GO:0004672">
    <property type="term" value="F:protein kinase activity"/>
    <property type="evidence" value="ECO:0007669"/>
    <property type="project" value="InterPro"/>
</dbReference>
<dbReference type="SUPFAM" id="SSF56112">
    <property type="entry name" value="Protein kinase-like (PK-like)"/>
    <property type="match status" value="1"/>
</dbReference>
<dbReference type="SUPFAM" id="SSF52540">
    <property type="entry name" value="P-loop containing nucleoside triphosphate hydrolases"/>
    <property type="match status" value="1"/>
</dbReference>
<comment type="caution">
    <text evidence="2">Lacks conserved residue(s) required for the propagation of feature annotation.</text>
</comment>
<comment type="caution">
    <text evidence="7">The sequence shown here is derived from an EMBL/GenBank/DDBJ whole genome shotgun (WGS) entry which is preliminary data.</text>
</comment>
<evidence type="ECO:0000313" key="7">
    <source>
        <dbReference type="EMBL" id="CAH1428784.1"/>
    </source>
</evidence>
<sequence length="310" mass="34835">MLIYYTFFILLKLVLSIKPNFSQSLNNLGVVYTVQGKMDVAASMNKSILAMNYINEGMDEKLFEAHRNVLQDEAGRLKVADFGLSKIAQEKDVYGYKMTGGTGSYQYMAPEVYRRESYGKSVDVFSFALIIHENLINLVGSKSSKAETTGIRTKEGAYINKSLLTFGTVISKLSDGRAAHIPYRDSKLTRLLQSSLSGHGRVSSRLALKLDGLFLAAIFGGETLKELRIACTIAHMEREGGMTSRETEKVVDDPQLPVLHRALVETSAEVQRSEQVVVKNKETLNQLKELNAEQERDVERVRQRDELYRH</sequence>
<dbReference type="InterPro" id="IPR000719">
    <property type="entry name" value="Prot_kinase_dom"/>
</dbReference>
<dbReference type="InterPro" id="IPR027417">
    <property type="entry name" value="P-loop_NTPase"/>
</dbReference>
<dbReference type="AlphaFoldDB" id="A0AAU9MLL4"/>
<evidence type="ECO:0000256" key="4">
    <source>
        <dbReference type="SAM" id="SignalP"/>
    </source>
</evidence>
<feature type="coiled-coil region" evidence="3">
    <location>
        <begin position="273"/>
        <end position="304"/>
    </location>
</feature>
<keyword evidence="8" id="KW-1185">Reference proteome</keyword>
<feature type="chain" id="PRO_5043370064" description="Protein kinase domain-containing protein" evidence="4">
    <location>
        <begin position="17"/>
        <end position="310"/>
    </location>
</feature>
<dbReference type="GO" id="GO:0008017">
    <property type="term" value="F:microtubule binding"/>
    <property type="evidence" value="ECO:0007669"/>
    <property type="project" value="InterPro"/>
</dbReference>
<dbReference type="Pfam" id="PF00225">
    <property type="entry name" value="Kinesin"/>
    <property type="match status" value="1"/>
</dbReference>
<feature type="domain" description="Protein kinase" evidence="5">
    <location>
        <begin position="1"/>
        <end position="310"/>
    </location>
</feature>
<dbReference type="InterPro" id="IPR011009">
    <property type="entry name" value="Kinase-like_dom_sf"/>
</dbReference>
<evidence type="ECO:0000313" key="8">
    <source>
        <dbReference type="Proteomes" id="UP001157418"/>
    </source>
</evidence>
<dbReference type="Gene3D" id="1.10.510.10">
    <property type="entry name" value="Transferase(Phosphotransferase) domain 1"/>
    <property type="match status" value="1"/>
</dbReference>
<keyword evidence="3" id="KW-0175">Coiled coil</keyword>
<organism evidence="7 8">
    <name type="scientific">Lactuca virosa</name>
    <dbReference type="NCBI Taxonomy" id="75947"/>
    <lineage>
        <taxon>Eukaryota</taxon>
        <taxon>Viridiplantae</taxon>
        <taxon>Streptophyta</taxon>
        <taxon>Embryophyta</taxon>
        <taxon>Tracheophyta</taxon>
        <taxon>Spermatophyta</taxon>
        <taxon>Magnoliopsida</taxon>
        <taxon>eudicotyledons</taxon>
        <taxon>Gunneridae</taxon>
        <taxon>Pentapetalae</taxon>
        <taxon>asterids</taxon>
        <taxon>campanulids</taxon>
        <taxon>Asterales</taxon>
        <taxon>Asteraceae</taxon>
        <taxon>Cichorioideae</taxon>
        <taxon>Cichorieae</taxon>
        <taxon>Lactucinae</taxon>
        <taxon>Lactuca</taxon>
    </lineage>
</organism>
<evidence type="ECO:0000259" key="6">
    <source>
        <dbReference type="PROSITE" id="PS50067"/>
    </source>
</evidence>
<dbReference type="Proteomes" id="UP001157418">
    <property type="component" value="Unassembled WGS sequence"/>
</dbReference>
<proteinExistence type="inferred from homology"/>
<dbReference type="PROSITE" id="PS50067">
    <property type="entry name" value="KINESIN_MOTOR_2"/>
    <property type="match status" value="1"/>
</dbReference>
<feature type="signal peptide" evidence="4">
    <location>
        <begin position="1"/>
        <end position="16"/>
    </location>
</feature>
<name>A0AAU9MLL4_9ASTR</name>
<keyword evidence="4" id="KW-0732">Signal</keyword>
<keyword evidence="1" id="KW-0505">Motor protein</keyword>
<protein>
    <recommendedName>
        <fullName evidence="9">Protein kinase domain-containing protein</fullName>
    </recommendedName>
</protein>
<dbReference type="InterPro" id="IPR001752">
    <property type="entry name" value="Kinesin_motor_dom"/>
</dbReference>
<dbReference type="EMBL" id="CAKMRJ010002223">
    <property type="protein sequence ID" value="CAH1428784.1"/>
    <property type="molecule type" value="Genomic_DNA"/>
</dbReference>
<gene>
    <name evidence="7" type="ORF">LVIROSA_LOCUS15690</name>
</gene>
<evidence type="ECO:0000256" key="3">
    <source>
        <dbReference type="SAM" id="Coils"/>
    </source>
</evidence>
<dbReference type="PANTHER" id="PTHR47968">
    <property type="entry name" value="CENTROMERE PROTEIN E"/>
    <property type="match status" value="1"/>
</dbReference>
<dbReference type="Gene3D" id="1.20.58.980">
    <property type="match status" value="1"/>
</dbReference>
<dbReference type="GO" id="GO:0003777">
    <property type="term" value="F:microtubule motor activity"/>
    <property type="evidence" value="ECO:0007669"/>
    <property type="project" value="InterPro"/>
</dbReference>
<evidence type="ECO:0000256" key="1">
    <source>
        <dbReference type="ARBA" id="ARBA00023175"/>
    </source>
</evidence>
<evidence type="ECO:0008006" key="9">
    <source>
        <dbReference type="Google" id="ProtNLM"/>
    </source>
</evidence>
<dbReference type="PROSITE" id="PS50011">
    <property type="entry name" value="PROTEIN_KINASE_DOM"/>
    <property type="match status" value="1"/>
</dbReference>